<feature type="transmembrane region" description="Helical" evidence="1">
    <location>
        <begin position="91"/>
        <end position="112"/>
    </location>
</feature>
<evidence type="ECO:0000256" key="1">
    <source>
        <dbReference type="SAM" id="Phobius"/>
    </source>
</evidence>
<protein>
    <recommendedName>
        <fullName evidence="4">Integral membrane protein</fullName>
    </recommendedName>
</protein>
<dbReference type="KEGG" id="sgrg:L0C25_21365"/>
<keyword evidence="3" id="KW-1185">Reference proteome</keyword>
<feature type="transmembrane region" description="Helical" evidence="1">
    <location>
        <begin position="63"/>
        <end position="85"/>
    </location>
</feature>
<name>A0AA46YKW8_9ACTN</name>
<reference evidence="2" key="1">
    <citation type="submission" date="2022-01" db="EMBL/GenBank/DDBJ databases">
        <title>Nocardioidaceae gen. sp. A5X3R13.</title>
        <authorList>
            <person name="Lopez Marin M.A."/>
            <person name="Uhlik O."/>
        </authorList>
    </citation>
    <scope>NUCLEOTIDE SEQUENCE</scope>
    <source>
        <strain evidence="2">A5X3R13</strain>
    </source>
</reference>
<proteinExistence type="predicted"/>
<evidence type="ECO:0000313" key="3">
    <source>
        <dbReference type="Proteomes" id="UP001164390"/>
    </source>
</evidence>
<sequence>MARDDRDAFGRDLEAALQARESVGSEYDDAFVDAIVERIDTEVARRVDAEVRRRHWTRRPPRGYPVSLAYVSIALGIPITGIAGATGDVEGIIAAWGGIAALNLLAATRGLGHDRDRDRRAR</sequence>
<dbReference type="AlphaFoldDB" id="A0AA46YKW8"/>
<accession>A0AA46YKW8</accession>
<organism evidence="2 3">
    <name type="scientific">Solicola gregarius</name>
    <dbReference type="NCBI Taxonomy" id="2908642"/>
    <lineage>
        <taxon>Bacteria</taxon>
        <taxon>Bacillati</taxon>
        <taxon>Actinomycetota</taxon>
        <taxon>Actinomycetes</taxon>
        <taxon>Propionibacteriales</taxon>
        <taxon>Nocardioidaceae</taxon>
        <taxon>Solicola</taxon>
    </lineage>
</organism>
<dbReference type="Proteomes" id="UP001164390">
    <property type="component" value="Chromosome"/>
</dbReference>
<gene>
    <name evidence="2" type="ORF">L0C25_21365</name>
</gene>
<keyword evidence="1" id="KW-1133">Transmembrane helix</keyword>
<evidence type="ECO:0008006" key="4">
    <source>
        <dbReference type="Google" id="ProtNLM"/>
    </source>
</evidence>
<dbReference type="RefSeq" id="WP_271633805.1">
    <property type="nucleotide sequence ID" value="NZ_CP094970.1"/>
</dbReference>
<keyword evidence="1" id="KW-0812">Transmembrane</keyword>
<evidence type="ECO:0000313" key="2">
    <source>
        <dbReference type="EMBL" id="UYM05039.1"/>
    </source>
</evidence>
<keyword evidence="1" id="KW-0472">Membrane</keyword>
<dbReference type="EMBL" id="CP094970">
    <property type="protein sequence ID" value="UYM05039.1"/>
    <property type="molecule type" value="Genomic_DNA"/>
</dbReference>